<dbReference type="InterPro" id="IPR005548">
    <property type="entry name" value="Cell_div_FtsQ/DivIB_C"/>
</dbReference>
<evidence type="ECO:0000313" key="12">
    <source>
        <dbReference type="Proteomes" id="UP000016981"/>
    </source>
</evidence>
<name>A0AAN4T5B9_STRAP</name>
<evidence type="ECO:0000256" key="6">
    <source>
        <dbReference type="ARBA" id="ARBA00023136"/>
    </source>
</evidence>
<evidence type="ECO:0000256" key="5">
    <source>
        <dbReference type="ARBA" id="ARBA00022989"/>
    </source>
</evidence>
<sequence length="354" mass="40686">MTKKKQEDQKEQETEKLSEWQKRNKEYLEKKAQEEAEKEKELAEQKKQHLPSSEKENVEKNDENTEEVTADTQENESEEAEKPTETETSEEEQDEPLLDKAALRKKKKAERKQAKREAKETREKIAPRHIYRALPILILSSILLILAVYFISPYSKLKNIEVTGNKQLSKTEVLDASSIQKEAYTLTTYLSQKAHARNIKLSSLWVKKAEISYQFPITFKIKVTEYTVVAYDYSGEQYFPVLSSGEEIATPVKKSQLPKSYITLDFSDKAMLKKFVQQLSGISNTIKSEIQTVQHTPSKATEDLLTITMTDGNKILVPLSEVAKKLPYYEKIKPQLTETSVVDMEAGIFSYRNS</sequence>
<feature type="transmembrane region" description="Helical" evidence="8">
    <location>
        <begin position="130"/>
        <end position="151"/>
    </location>
</feature>
<comment type="subcellular location">
    <subcellularLocation>
        <location evidence="8">Cell membrane</location>
        <topology evidence="8">Single-pass type II membrane protein</topology>
    </subcellularLocation>
    <subcellularLocation>
        <location evidence="1">Membrane</location>
    </subcellularLocation>
    <text evidence="8">Localizes to the division septum.</text>
</comment>
<dbReference type="InterPro" id="IPR034746">
    <property type="entry name" value="POTRA"/>
</dbReference>
<evidence type="ECO:0000259" key="10">
    <source>
        <dbReference type="PROSITE" id="PS51779"/>
    </source>
</evidence>
<feature type="compositionally biased region" description="Acidic residues" evidence="9">
    <location>
        <begin position="87"/>
        <end position="96"/>
    </location>
</feature>
<comment type="caution">
    <text evidence="11">The sequence shown here is derived from an EMBL/GenBank/DDBJ whole genome shotgun (WGS) entry which is preliminary data.</text>
</comment>
<dbReference type="Proteomes" id="UP000016981">
    <property type="component" value="Unassembled WGS sequence"/>
</dbReference>
<dbReference type="EMBL" id="BASY01000005">
    <property type="protein sequence ID" value="GAD46236.1"/>
    <property type="molecule type" value="Genomic_DNA"/>
</dbReference>
<dbReference type="HAMAP" id="MF_00912">
    <property type="entry name" value="DivIB"/>
    <property type="match status" value="1"/>
</dbReference>
<organism evidence="11 12">
    <name type="scientific">Streptococcus anginosus T5</name>
    <dbReference type="NCBI Taxonomy" id="1163302"/>
    <lineage>
        <taxon>Bacteria</taxon>
        <taxon>Bacillati</taxon>
        <taxon>Bacillota</taxon>
        <taxon>Bacilli</taxon>
        <taxon>Lactobacillales</taxon>
        <taxon>Streptococcaceae</taxon>
        <taxon>Streptococcus</taxon>
        <taxon>Streptococcus anginosus group</taxon>
    </lineage>
</organism>
<keyword evidence="5 8" id="KW-1133">Transmembrane helix</keyword>
<dbReference type="InterPro" id="IPR013685">
    <property type="entry name" value="POTRA_FtsQ_type"/>
</dbReference>
<feature type="compositionally biased region" description="Basic and acidic residues" evidence="9">
    <location>
        <begin position="111"/>
        <end position="122"/>
    </location>
</feature>
<accession>A0AAN4T5B9</accession>
<dbReference type="AlphaFoldDB" id="A0AAN4T5B9"/>
<dbReference type="Pfam" id="PF03799">
    <property type="entry name" value="FtsQ_DivIB_C"/>
    <property type="match status" value="1"/>
</dbReference>
<evidence type="ECO:0000256" key="7">
    <source>
        <dbReference type="ARBA" id="ARBA00023306"/>
    </source>
</evidence>
<keyword evidence="3 8" id="KW-0132">Cell division</keyword>
<feature type="region of interest" description="Disordered" evidence="9">
    <location>
        <begin position="1"/>
        <end position="122"/>
    </location>
</feature>
<feature type="compositionally biased region" description="Acidic residues" evidence="9">
    <location>
        <begin position="64"/>
        <end position="79"/>
    </location>
</feature>
<feature type="domain" description="POTRA" evidence="10">
    <location>
        <begin position="155"/>
        <end position="226"/>
    </location>
</feature>
<keyword evidence="7 8" id="KW-0131">Cell cycle</keyword>
<dbReference type="GO" id="GO:0005886">
    <property type="term" value="C:plasma membrane"/>
    <property type="evidence" value="ECO:0007669"/>
    <property type="project" value="UniProtKB-SubCell"/>
</dbReference>
<feature type="compositionally biased region" description="Basic and acidic residues" evidence="9">
    <location>
        <begin position="1"/>
        <end position="63"/>
    </location>
</feature>
<dbReference type="PROSITE" id="PS51779">
    <property type="entry name" value="POTRA"/>
    <property type="match status" value="1"/>
</dbReference>
<protein>
    <recommendedName>
        <fullName evidence="8">Cell division protein DivIB</fullName>
    </recommendedName>
</protein>
<keyword evidence="4 8" id="KW-0812">Transmembrane</keyword>
<comment type="similarity">
    <text evidence="8">Belongs to the FtsQ/DivIB family. DivIB subfamily.</text>
</comment>
<keyword evidence="6 8" id="KW-0472">Membrane</keyword>
<evidence type="ECO:0000256" key="4">
    <source>
        <dbReference type="ARBA" id="ARBA00022692"/>
    </source>
</evidence>
<gene>
    <name evidence="8" type="primary">divIB</name>
    <name evidence="11" type="ORF">ANG6_0731</name>
</gene>
<dbReference type="InterPro" id="IPR050487">
    <property type="entry name" value="FtsQ_DivIB"/>
</dbReference>
<dbReference type="PANTHER" id="PTHR37820:SF1">
    <property type="entry name" value="CELL DIVISION PROTEIN FTSQ"/>
    <property type="match status" value="1"/>
</dbReference>
<dbReference type="GO" id="GO:0032153">
    <property type="term" value="C:cell division site"/>
    <property type="evidence" value="ECO:0007669"/>
    <property type="project" value="UniProtKB-UniRule"/>
</dbReference>
<evidence type="ECO:0000256" key="1">
    <source>
        <dbReference type="ARBA" id="ARBA00004370"/>
    </source>
</evidence>
<reference evidence="12" key="1">
    <citation type="submission" date="2013-09" db="EMBL/GenBank/DDBJ databases">
        <title>Genome Sequences of seven clinical isolates and type strains of anginosus group streptococci.</title>
        <authorList>
            <person name="Maruyama F."/>
            <person name="Sakurai A."/>
            <person name="Ogura Y."/>
            <person name="Homma H."/>
            <person name="Takahashi N."/>
            <person name="Ohtsubo Y."/>
            <person name="Hoshino T."/>
            <person name="Okahashi N."/>
            <person name="Nakagawa I."/>
            <person name="Kimura S."/>
            <person name="Fujiwara T."/>
            <person name="Hayashi T."/>
            <person name="Shintani S."/>
        </authorList>
    </citation>
    <scope>NUCLEOTIDE SEQUENCE [LARGE SCALE GENOMIC DNA]</scope>
    <source>
        <strain evidence="12">T5</strain>
    </source>
</reference>
<evidence type="ECO:0000313" key="11">
    <source>
        <dbReference type="EMBL" id="GAD46236.1"/>
    </source>
</evidence>
<proteinExistence type="inferred from homology"/>
<dbReference type="Pfam" id="PF08478">
    <property type="entry name" value="POTRA_1"/>
    <property type="match status" value="1"/>
</dbReference>
<evidence type="ECO:0000256" key="9">
    <source>
        <dbReference type="SAM" id="MobiDB-lite"/>
    </source>
</evidence>
<keyword evidence="2 8" id="KW-1003">Cell membrane</keyword>
<dbReference type="InterPro" id="IPR026580">
    <property type="entry name" value="DivIB"/>
</dbReference>
<evidence type="ECO:0000256" key="3">
    <source>
        <dbReference type="ARBA" id="ARBA00022618"/>
    </source>
</evidence>
<comment type="function">
    <text evidence="8">Cell division protein that may be involved in stabilizing or promoting the assembly of the division complex.</text>
</comment>
<dbReference type="GO" id="GO:0043093">
    <property type="term" value="P:FtsZ-dependent cytokinesis"/>
    <property type="evidence" value="ECO:0007669"/>
    <property type="project" value="UniProtKB-UniRule"/>
</dbReference>
<dbReference type="Gene3D" id="3.10.20.310">
    <property type="entry name" value="membrane protein fhac"/>
    <property type="match status" value="1"/>
</dbReference>
<dbReference type="PANTHER" id="PTHR37820">
    <property type="entry name" value="CELL DIVISION PROTEIN DIVIB"/>
    <property type="match status" value="1"/>
</dbReference>
<dbReference type="Gene3D" id="3.40.50.10960">
    <property type="match status" value="1"/>
</dbReference>
<evidence type="ECO:0000256" key="2">
    <source>
        <dbReference type="ARBA" id="ARBA00022475"/>
    </source>
</evidence>
<dbReference type="RefSeq" id="WP_022526346.1">
    <property type="nucleotide sequence ID" value="NZ_BASY01000005.1"/>
</dbReference>
<evidence type="ECO:0000256" key="8">
    <source>
        <dbReference type="HAMAP-Rule" id="MF_00912"/>
    </source>
</evidence>